<dbReference type="Gene3D" id="3.40.50.150">
    <property type="entry name" value="Vaccinia Virus protein VP39"/>
    <property type="match status" value="1"/>
</dbReference>
<evidence type="ECO:0000259" key="1">
    <source>
        <dbReference type="Pfam" id="PF13649"/>
    </source>
</evidence>
<dbReference type="Pfam" id="PF13649">
    <property type="entry name" value="Methyltransf_25"/>
    <property type="match status" value="1"/>
</dbReference>
<proteinExistence type="predicted"/>
<keyword evidence="2" id="KW-0489">Methyltransferase</keyword>
<dbReference type="RefSeq" id="WP_378069312.1">
    <property type="nucleotide sequence ID" value="NZ_JBHSBL010000019.1"/>
</dbReference>
<dbReference type="GO" id="GO:0032259">
    <property type="term" value="P:methylation"/>
    <property type="evidence" value="ECO:0007669"/>
    <property type="project" value="UniProtKB-KW"/>
</dbReference>
<organism evidence="2 3">
    <name type="scientific">Actinoplanes subglobosus</name>
    <dbReference type="NCBI Taxonomy" id="1547892"/>
    <lineage>
        <taxon>Bacteria</taxon>
        <taxon>Bacillati</taxon>
        <taxon>Actinomycetota</taxon>
        <taxon>Actinomycetes</taxon>
        <taxon>Micromonosporales</taxon>
        <taxon>Micromonosporaceae</taxon>
        <taxon>Actinoplanes</taxon>
    </lineage>
</organism>
<dbReference type="InterPro" id="IPR041698">
    <property type="entry name" value="Methyltransf_25"/>
</dbReference>
<gene>
    <name evidence="2" type="ORF">ACFO0C_26080</name>
</gene>
<feature type="domain" description="Methyltransferase" evidence="1">
    <location>
        <begin position="53"/>
        <end position="149"/>
    </location>
</feature>
<keyword evidence="3" id="KW-1185">Reference proteome</keyword>
<dbReference type="EMBL" id="JBHSBL010000019">
    <property type="protein sequence ID" value="MFC4068412.1"/>
    <property type="molecule type" value="Genomic_DNA"/>
</dbReference>
<dbReference type="PANTHER" id="PTHR42912:SF93">
    <property type="entry name" value="N6-ADENOSINE-METHYLTRANSFERASE TMT1A"/>
    <property type="match status" value="1"/>
</dbReference>
<dbReference type="PANTHER" id="PTHR42912">
    <property type="entry name" value="METHYLTRANSFERASE"/>
    <property type="match status" value="1"/>
</dbReference>
<keyword evidence="2" id="KW-0808">Transferase</keyword>
<dbReference type="Proteomes" id="UP001595867">
    <property type="component" value="Unassembled WGS sequence"/>
</dbReference>
<dbReference type="CDD" id="cd02440">
    <property type="entry name" value="AdoMet_MTases"/>
    <property type="match status" value="1"/>
</dbReference>
<sequence length="194" mass="20940">MTKLRHTADGDYLPGMGRHWLMPLYDPLTLLLGAGRLHRELLDAAGVRAGQRVLEIGCGTGNLLTALARRTPGVDAVGIDPDRGALARARRKAARRRLPVRYEYAFAGDLPLPAASVDVVLSSLMLHHLDEPGRDAALGEVRRVLVPGGRLHVLDFAGDGLSAATFTAAGFSDAAETGRGRLHRMRYVLLRADH</sequence>
<reference evidence="3" key="1">
    <citation type="journal article" date="2019" name="Int. J. Syst. Evol. Microbiol.">
        <title>The Global Catalogue of Microorganisms (GCM) 10K type strain sequencing project: providing services to taxonomists for standard genome sequencing and annotation.</title>
        <authorList>
            <consortium name="The Broad Institute Genomics Platform"/>
            <consortium name="The Broad Institute Genome Sequencing Center for Infectious Disease"/>
            <person name="Wu L."/>
            <person name="Ma J."/>
        </authorList>
    </citation>
    <scope>NUCLEOTIDE SEQUENCE [LARGE SCALE GENOMIC DNA]</scope>
    <source>
        <strain evidence="3">TBRC 5832</strain>
    </source>
</reference>
<dbReference type="GO" id="GO:0008168">
    <property type="term" value="F:methyltransferase activity"/>
    <property type="evidence" value="ECO:0007669"/>
    <property type="project" value="UniProtKB-KW"/>
</dbReference>
<evidence type="ECO:0000313" key="2">
    <source>
        <dbReference type="EMBL" id="MFC4068412.1"/>
    </source>
</evidence>
<evidence type="ECO:0000313" key="3">
    <source>
        <dbReference type="Proteomes" id="UP001595867"/>
    </source>
</evidence>
<name>A0ABV8IZJ8_9ACTN</name>
<dbReference type="SUPFAM" id="SSF53335">
    <property type="entry name" value="S-adenosyl-L-methionine-dependent methyltransferases"/>
    <property type="match status" value="1"/>
</dbReference>
<dbReference type="InterPro" id="IPR029063">
    <property type="entry name" value="SAM-dependent_MTases_sf"/>
</dbReference>
<dbReference type="InterPro" id="IPR050508">
    <property type="entry name" value="Methyltransf_Superfamily"/>
</dbReference>
<comment type="caution">
    <text evidence="2">The sequence shown here is derived from an EMBL/GenBank/DDBJ whole genome shotgun (WGS) entry which is preliminary data.</text>
</comment>
<dbReference type="EC" id="2.1.1.-" evidence="2"/>
<accession>A0ABV8IZJ8</accession>
<protein>
    <submittedName>
        <fullName evidence="2">Class I SAM-dependent methyltransferase</fullName>
        <ecNumber evidence="2">2.1.1.-</ecNumber>
    </submittedName>
</protein>